<dbReference type="InterPro" id="IPR018060">
    <property type="entry name" value="HTH_AraC"/>
</dbReference>
<dbReference type="CDD" id="cd00146">
    <property type="entry name" value="PKD"/>
    <property type="match status" value="1"/>
</dbReference>
<dbReference type="SUPFAM" id="SSF52172">
    <property type="entry name" value="CheY-like"/>
    <property type="match status" value="1"/>
</dbReference>
<dbReference type="SUPFAM" id="SSF63829">
    <property type="entry name" value="Calcium-dependent phosphotriesterase"/>
    <property type="match status" value="2"/>
</dbReference>
<dbReference type="Gene3D" id="1.10.287.130">
    <property type="match status" value="1"/>
</dbReference>
<dbReference type="Pfam" id="PF07495">
    <property type="entry name" value="Y_Y_Y"/>
    <property type="match status" value="1"/>
</dbReference>
<dbReference type="PROSITE" id="PS50110">
    <property type="entry name" value="RESPONSE_REGULATORY"/>
    <property type="match status" value="1"/>
</dbReference>
<keyword evidence="4" id="KW-0808">Transferase</keyword>
<evidence type="ECO:0000256" key="8">
    <source>
        <dbReference type="ARBA" id="ARBA00023163"/>
    </source>
</evidence>
<dbReference type="Pfam" id="PF07494">
    <property type="entry name" value="Reg_prop"/>
    <property type="match status" value="3"/>
</dbReference>
<dbReference type="SMART" id="SM00387">
    <property type="entry name" value="HATPase_c"/>
    <property type="match status" value="1"/>
</dbReference>
<evidence type="ECO:0000256" key="4">
    <source>
        <dbReference type="ARBA" id="ARBA00022679"/>
    </source>
</evidence>
<dbReference type="InterPro" id="IPR003661">
    <property type="entry name" value="HisK_dim/P_dom"/>
</dbReference>
<reference evidence="13" key="1">
    <citation type="submission" date="2020-08" db="EMBL/GenBank/DDBJ databases">
        <title>Genomic Encyclopedia of Type Strains, Phase IV (KMG-IV): sequencing the most valuable type-strain genomes for metagenomic binning, comparative biology and taxonomic classification.</title>
        <authorList>
            <person name="Goeker M."/>
        </authorList>
    </citation>
    <scope>NUCLEOTIDE SEQUENCE [LARGE SCALE GENOMIC DNA]</scope>
    <source>
        <strain evidence="13">DSM 105720</strain>
    </source>
</reference>
<dbReference type="SMART" id="SM00342">
    <property type="entry name" value="HTH_ARAC"/>
    <property type="match status" value="1"/>
</dbReference>
<evidence type="ECO:0000256" key="1">
    <source>
        <dbReference type="ARBA" id="ARBA00000085"/>
    </source>
</evidence>
<name>A0A840D1R6_9BACE</name>
<dbReference type="InterPro" id="IPR005467">
    <property type="entry name" value="His_kinase_dom"/>
</dbReference>
<dbReference type="SMART" id="SM00448">
    <property type="entry name" value="REC"/>
    <property type="match status" value="1"/>
</dbReference>
<dbReference type="InterPro" id="IPR001789">
    <property type="entry name" value="Sig_transdc_resp-reg_receiver"/>
</dbReference>
<protein>
    <recommendedName>
        <fullName evidence="2">histidine kinase</fullName>
        <ecNumber evidence="2">2.7.13.3</ecNumber>
    </recommendedName>
</protein>
<dbReference type="Proteomes" id="UP000560658">
    <property type="component" value="Unassembled WGS sequence"/>
</dbReference>
<dbReference type="RefSeq" id="WP_183208093.1">
    <property type="nucleotide sequence ID" value="NZ_JACIER010000004.1"/>
</dbReference>
<dbReference type="SUPFAM" id="SSF47384">
    <property type="entry name" value="Homodimeric domain of signal transducing histidine kinase"/>
    <property type="match status" value="1"/>
</dbReference>
<dbReference type="Gene3D" id="3.40.50.2300">
    <property type="match status" value="1"/>
</dbReference>
<dbReference type="InterPro" id="IPR036097">
    <property type="entry name" value="HisK_dim/P_sf"/>
</dbReference>
<feature type="domain" description="Histidine kinase" evidence="11">
    <location>
        <begin position="848"/>
        <end position="1075"/>
    </location>
</feature>
<evidence type="ECO:0000256" key="5">
    <source>
        <dbReference type="ARBA" id="ARBA00022777"/>
    </source>
</evidence>
<dbReference type="Gene3D" id="3.30.565.10">
    <property type="entry name" value="Histidine kinase-like ATPase, C-terminal domain"/>
    <property type="match status" value="1"/>
</dbReference>
<dbReference type="FunFam" id="1.10.287.130:FF:000045">
    <property type="entry name" value="Two-component system sensor histidine kinase/response regulator"/>
    <property type="match status" value="1"/>
</dbReference>
<dbReference type="InterPro" id="IPR009057">
    <property type="entry name" value="Homeodomain-like_sf"/>
</dbReference>
<organism evidence="13 14">
    <name type="scientific">Bacteroides reticulotermitis</name>
    <dbReference type="NCBI Taxonomy" id="1133319"/>
    <lineage>
        <taxon>Bacteria</taxon>
        <taxon>Pseudomonadati</taxon>
        <taxon>Bacteroidota</taxon>
        <taxon>Bacteroidia</taxon>
        <taxon>Bacteroidales</taxon>
        <taxon>Bacteroidaceae</taxon>
        <taxon>Bacteroides</taxon>
    </lineage>
</organism>
<dbReference type="CDD" id="cd00082">
    <property type="entry name" value="HisKA"/>
    <property type="match status" value="1"/>
</dbReference>
<dbReference type="InterPro" id="IPR003594">
    <property type="entry name" value="HATPase_dom"/>
</dbReference>
<evidence type="ECO:0000259" key="11">
    <source>
        <dbReference type="PROSITE" id="PS50109"/>
    </source>
</evidence>
<dbReference type="Gene3D" id="2.130.10.10">
    <property type="entry name" value="YVTN repeat-like/Quinoprotein amine dehydrogenase"/>
    <property type="match status" value="2"/>
</dbReference>
<dbReference type="GO" id="GO:0000155">
    <property type="term" value="F:phosphorelay sensor kinase activity"/>
    <property type="evidence" value="ECO:0007669"/>
    <property type="project" value="InterPro"/>
</dbReference>
<dbReference type="PRINTS" id="PR00344">
    <property type="entry name" value="BCTRLSENSOR"/>
</dbReference>
<feature type="modified residue" description="4-aspartylphosphate" evidence="9">
    <location>
        <position position="1172"/>
    </location>
</feature>
<dbReference type="FunFam" id="3.40.50.2300:FF:000138">
    <property type="entry name" value="Two-component system sensor histidine kinase/response regulator"/>
    <property type="match status" value="1"/>
</dbReference>
<evidence type="ECO:0000259" key="12">
    <source>
        <dbReference type="PROSITE" id="PS50110"/>
    </source>
</evidence>
<comment type="caution">
    <text evidence="13">The sequence shown here is derived from an EMBL/GenBank/DDBJ whole genome shotgun (WGS) entry which is preliminary data.</text>
</comment>
<evidence type="ECO:0000256" key="2">
    <source>
        <dbReference type="ARBA" id="ARBA00012438"/>
    </source>
</evidence>
<dbReference type="InterPro" id="IPR018062">
    <property type="entry name" value="HTH_AraC-typ_CS"/>
</dbReference>
<gene>
    <name evidence="13" type="ORF">GGR06_001306</name>
</gene>
<keyword evidence="6" id="KW-0805">Transcription regulation</keyword>
<dbReference type="InterPro" id="IPR011110">
    <property type="entry name" value="Reg_prop"/>
</dbReference>
<feature type="domain" description="HTH araC/xylS-type" evidence="10">
    <location>
        <begin position="1273"/>
        <end position="1372"/>
    </location>
</feature>
<evidence type="ECO:0000313" key="13">
    <source>
        <dbReference type="EMBL" id="MBB4043524.1"/>
    </source>
</evidence>
<evidence type="ECO:0000313" key="14">
    <source>
        <dbReference type="Proteomes" id="UP000560658"/>
    </source>
</evidence>
<dbReference type="CDD" id="cd00075">
    <property type="entry name" value="HATPase"/>
    <property type="match status" value="1"/>
</dbReference>
<dbReference type="Gene3D" id="1.10.10.60">
    <property type="entry name" value="Homeodomain-like"/>
    <property type="match status" value="1"/>
</dbReference>
<dbReference type="PROSITE" id="PS50109">
    <property type="entry name" value="HIS_KIN"/>
    <property type="match status" value="1"/>
</dbReference>
<dbReference type="FunFam" id="3.30.565.10:FF:000006">
    <property type="entry name" value="Sensor histidine kinase WalK"/>
    <property type="match status" value="1"/>
</dbReference>
<dbReference type="CDD" id="cd17574">
    <property type="entry name" value="REC_OmpR"/>
    <property type="match status" value="1"/>
</dbReference>
<proteinExistence type="predicted"/>
<dbReference type="PROSITE" id="PS00041">
    <property type="entry name" value="HTH_ARAC_FAMILY_1"/>
    <property type="match status" value="1"/>
</dbReference>
<keyword evidence="14" id="KW-1185">Reference proteome</keyword>
<dbReference type="Pfam" id="PF00072">
    <property type="entry name" value="Response_reg"/>
    <property type="match status" value="1"/>
</dbReference>
<dbReference type="InterPro" id="IPR011123">
    <property type="entry name" value="Y_Y_Y"/>
</dbReference>
<keyword evidence="3 9" id="KW-0597">Phosphoprotein</keyword>
<evidence type="ECO:0000256" key="7">
    <source>
        <dbReference type="ARBA" id="ARBA00023125"/>
    </source>
</evidence>
<evidence type="ECO:0000256" key="6">
    <source>
        <dbReference type="ARBA" id="ARBA00023015"/>
    </source>
</evidence>
<feature type="domain" description="Response regulatory" evidence="12">
    <location>
        <begin position="1124"/>
        <end position="1239"/>
    </location>
</feature>
<dbReference type="EC" id="2.7.13.3" evidence="2"/>
<evidence type="ECO:0000256" key="3">
    <source>
        <dbReference type="ARBA" id="ARBA00022553"/>
    </source>
</evidence>
<dbReference type="Gene3D" id="2.60.40.10">
    <property type="entry name" value="Immunoglobulins"/>
    <property type="match status" value="1"/>
</dbReference>
<dbReference type="Pfam" id="PF02518">
    <property type="entry name" value="HATPase_c"/>
    <property type="match status" value="1"/>
</dbReference>
<dbReference type="GO" id="GO:0003700">
    <property type="term" value="F:DNA-binding transcription factor activity"/>
    <property type="evidence" value="ECO:0007669"/>
    <property type="project" value="InterPro"/>
</dbReference>
<keyword evidence="5 13" id="KW-0418">Kinase</keyword>
<dbReference type="Pfam" id="PF00512">
    <property type="entry name" value="HisKA"/>
    <property type="match status" value="1"/>
</dbReference>
<evidence type="ECO:0000256" key="9">
    <source>
        <dbReference type="PROSITE-ProRule" id="PRU00169"/>
    </source>
</evidence>
<dbReference type="InterPro" id="IPR013783">
    <property type="entry name" value="Ig-like_fold"/>
</dbReference>
<dbReference type="SMART" id="SM00388">
    <property type="entry name" value="HisKA"/>
    <property type="match status" value="1"/>
</dbReference>
<dbReference type="SUPFAM" id="SSF55874">
    <property type="entry name" value="ATPase domain of HSP90 chaperone/DNA topoisomerase II/histidine kinase"/>
    <property type="match status" value="1"/>
</dbReference>
<dbReference type="Pfam" id="PF12833">
    <property type="entry name" value="HTH_18"/>
    <property type="match status" value="1"/>
</dbReference>
<sequence length="1374" mass="157519">MKTHIFPFFYLLCFILTYPLVAKAQTGKFYTTDKELSNSLINEVYQDRKGFIWVATENGLNRFDGTRFSIYRHNSGDSTSLKNNYVRTLFEDSQQNFWIGCINGLQRYDRATDTFHELFIPRKDGKKNPHITSIIERHNGDIWIATSGQGAISLKKGKQPSQFNIETHLVEQMGSNYLNVLFEDSRQNLWIATEDKGLYRYSPESKELKRYKAPYNIGSDDVSAICEDSHGQIFVGTLTGGLFKLSARQDGNFEPIPYQKQMIMNIRTLIIDSQGRMFIGTDGQGVKEYQPKLNAIIDSEINAGPFDFSKSKVHSLIEDRDHNLWLGIFQKGLILIPGISNKFDYYGYKSIHNNSIGSSCVMAICVDEEAVIRIGTDNDGLYAIDEHGKQLQHFSHQSGNSNSVPSTIMCIYEDTNHDLWLGSYFDGLTRMNKQTGQCQDVTFLLQGNLSNGKPKVSCITEDWERSLWVGTYGSGLYKIDLATQQATYYESTRNENDDWSVNRLPNDWISCLMQDKEGMLWIGTYKGLAVLNPKTNNFINYQKRNNLLPGYVVYCLLESSTGEIWAGTSEGLICLNKTNQEGCRFTTRDGLPSDIICGLAEDRKGNIWISTHQGISKFTPKEKKFINYYAGDGLQGNEFTRTAVFKDKRGKIYFGGTNGVTAFYPEDITEIKKKLNVLVTGFYVANRAIKKGDKSGKNTITDTAVMDSERFTLAYNENTFSIDFSVLEFSNPDRISYRYKIKELGNEWVSIQPGTSQVTYSSLKPGKYTFSIQARDYNNYSNIRTLEVVITPPWYQTWWAKVFWTCLVILVIYALTMYALSRIHRRQEVMKQKHQEQINEAKLQFFINISHEIRTPMTLIISPLEKLIAERSEKTQVYLMIHRNAQRILRLINQLMDIRKLDKGQMHLKFRETDMVGFINDLMQTFNYQAQKKNISFTFDKELPEPDSLKVWIDLNNFDKVLMNVLSNAFKYTQEGGDIRILLKTGHNNAYRGALKEYFEIDITDNGIGIDEDKIEQIFERFYQINNDVTQSNFGTGIGLHLSRSLVELHHGTIKAENRKDGPGTRFVIRLPLGCRHLKAEELESLENLANRLPTSQLPKETVYETKDEFADSGKPIKAKTRYRILIIEDDDEIRRYMCDELSSDFRVSECTNGREGLETILKEKPDLVISDIMMPEMDGITLCRKMKQNVNINYIPIVLLTAKSKTEDRIEGLEIGADAYIVKPFNTEYLRTTISNLIANRERLRGKLVGDQQIEENIVKIEMKSSDEILMGKVMKTINDHLADPALNVEMLASNVGMSRVHMHRKLKELTHQSARDFIRSIRLKQAAHLLSEKKLSVSEIAYATGFSNLSHFSNTFRDFYGISPSEYKEQAM</sequence>
<dbReference type="EMBL" id="JACIER010000004">
    <property type="protein sequence ID" value="MBB4043524.1"/>
    <property type="molecule type" value="Genomic_DNA"/>
</dbReference>
<dbReference type="SUPFAM" id="SSF46689">
    <property type="entry name" value="Homeodomain-like"/>
    <property type="match status" value="1"/>
</dbReference>
<evidence type="ECO:0000259" key="10">
    <source>
        <dbReference type="PROSITE" id="PS01124"/>
    </source>
</evidence>
<dbReference type="InterPro" id="IPR036890">
    <property type="entry name" value="HATPase_C_sf"/>
</dbReference>
<dbReference type="InterPro" id="IPR011006">
    <property type="entry name" value="CheY-like_superfamily"/>
</dbReference>
<accession>A0A840D1R6</accession>
<keyword evidence="8" id="KW-0804">Transcription</keyword>
<dbReference type="PANTHER" id="PTHR43547:SF2">
    <property type="entry name" value="HYBRID SIGNAL TRANSDUCTION HISTIDINE KINASE C"/>
    <property type="match status" value="1"/>
</dbReference>
<dbReference type="PANTHER" id="PTHR43547">
    <property type="entry name" value="TWO-COMPONENT HISTIDINE KINASE"/>
    <property type="match status" value="1"/>
</dbReference>
<keyword evidence="7" id="KW-0238">DNA-binding</keyword>
<dbReference type="PROSITE" id="PS01124">
    <property type="entry name" value="HTH_ARAC_FAMILY_2"/>
    <property type="match status" value="1"/>
</dbReference>
<dbReference type="InterPro" id="IPR004358">
    <property type="entry name" value="Sig_transdc_His_kin-like_C"/>
</dbReference>
<dbReference type="InterPro" id="IPR015943">
    <property type="entry name" value="WD40/YVTN_repeat-like_dom_sf"/>
</dbReference>
<comment type="catalytic activity">
    <reaction evidence="1">
        <text>ATP + protein L-histidine = ADP + protein N-phospho-L-histidine.</text>
        <dbReference type="EC" id="2.7.13.3"/>
    </reaction>
</comment>
<dbReference type="GO" id="GO:0043565">
    <property type="term" value="F:sequence-specific DNA binding"/>
    <property type="evidence" value="ECO:0007669"/>
    <property type="project" value="InterPro"/>
</dbReference>